<dbReference type="EMBL" id="MU394412">
    <property type="protein sequence ID" value="KAI6080991.1"/>
    <property type="molecule type" value="Genomic_DNA"/>
</dbReference>
<comment type="caution">
    <text evidence="1">The sequence shown here is derived from an EMBL/GenBank/DDBJ whole genome shotgun (WGS) entry which is preliminary data.</text>
</comment>
<sequence length="73" mass="7939">MPQNPSTSGRKTKSRRRNKPTKNHDSKKAHHGSPTPQSQGTSDPNGGSTGAYDDQHNTDQYLLGMGAQFNDSK</sequence>
<keyword evidence="2" id="KW-1185">Reference proteome</keyword>
<organism evidence="1 2">
    <name type="scientific">Hypoxylon rubiginosum</name>
    <dbReference type="NCBI Taxonomy" id="110542"/>
    <lineage>
        <taxon>Eukaryota</taxon>
        <taxon>Fungi</taxon>
        <taxon>Dikarya</taxon>
        <taxon>Ascomycota</taxon>
        <taxon>Pezizomycotina</taxon>
        <taxon>Sordariomycetes</taxon>
        <taxon>Xylariomycetidae</taxon>
        <taxon>Xylariales</taxon>
        <taxon>Hypoxylaceae</taxon>
        <taxon>Hypoxylon</taxon>
    </lineage>
</organism>
<dbReference type="Proteomes" id="UP001497680">
    <property type="component" value="Unassembled WGS sequence"/>
</dbReference>
<evidence type="ECO:0000313" key="2">
    <source>
        <dbReference type="Proteomes" id="UP001497680"/>
    </source>
</evidence>
<accession>A0ACC0CKV1</accession>
<protein>
    <submittedName>
        <fullName evidence="1">Uncharacterized protein</fullName>
    </submittedName>
</protein>
<reference evidence="1 2" key="1">
    <citation type="journal article" date="2022" name="New Phytol.">
        <title>Ecological generalism drives hyperdiversity of secondary metabolite gene clusters in xylarialean endophytes.</title>
        <authorList>
            <person name="Franco M.E.E."/>
            <person name="Wisecaver J.H."/>
            <person name="Arnold A.E."/>
            <person name="Ju Y.M."/>
            <person name="Slot J.C."/>
            <person name="Ahrendt S."/>
            <person name="Moore L.P."/>
            <person name="Eastman K.E."/>
            <person name="Scott K."/>
            <person name="Konkel Z."/>
            <person name="Mondo S.J."/>
            <person name="Kuo A."/>
            <person name="Hayes R.D."/>
            <person name="Haridas S."/>
            <person name="Andreopoulos B."/>
            <person name="Riley R."/>
            <person name="LaButti K."/>
            <person name="Pangilinan J."/>
            <person name="Lipzen A."/>
            <person name="Amirebrahimi M."/>
            <person name="Yan J."/>
            <person name="Adam C."/>
            <person name="Keymanesh K."/>
            <person name="Ng V."/>
            <person name="Louie K."/>
            <person name="Northen T."/>
            <person name="Drula E."/>
            <person name="Henrissat B."/>
            <person name="Hsieh H.M."/>
            <person name="Youens-Clark K."/>
            <person name="Lutzoni F."/>
            <person name="Miadlikowska J."/>
            <person name="Eastwood D.C."/>
            <person name="Hamelin R.C."/>
            <person name="Grigoriev I.V."/>
            <person name="U'Ren J.M."/>
        </authorList>
    </citation>
    <scope>NUCLEOTIDE SEQUENCE [LARGE SCALE GENOMIC DNA]</scope>
    <source>
        <strain evidence="1 2">ER1909</strain>
    </source>
</reference>
<evidence type="ECO:0000313" key="1">
    <source>
        <dbReference type="EMBL" id="KAI6080991.1"/>
    </source>
</evidence>
<proteinExistence type="predicted"/>
<gene>
    <name evidence="1" type="ORF">F4821DRAFT_250270</name>
</gene>
<name>A0ACC0CKV1_9PEZI</name>